<keyword evidence="2" id="KW-1185">Reference proteome</keyword>
<protein>
    <submittedName>
        <fullName evidence="1">Uncharacterized protein</fullName>
    </submittedName>
</protein>
<dbReference type="OrthoDB" id="1856718at2759"/>
<dbReference type="SUPFAM" id="SSF58022">
    <property type="entry name" value="XRCC4, C-terminal oligomerization domain"/>
    <property type="match status" value="1"/>
</dbReference>
<feature type="non-terminal residue" evidence="1">
    <location>
        <position position="196"/>
    </location>
</feature>
<dbReference type="Proteomes" id="UP000728032">
    <property type="component" value="Unassembled WGS sequence"/>
</dbReference>
<organism evidence="1">
    <name type="scientific">Oppiella nova</name>
    <dbReference type="NCBI Taxonomy" id="334625"/>
    <lineage>
        <taxon>Eukaryota</taxon>
        <taxon>Metazoa</taxon>
        <taxon>Ecdysozoa</taxon>
        <taxon>Arthropoda</taxon>
        <taxon>Chelicerata</taxon>
        <taxon>Arachnida</taxon>
        <taxon>Acari</taxon>
        <taxon>Acariformes</taxon>
        <taxon>Sarcoptiformes</taxon>
        <taxon>Oribatida</taxon>
        <taxon>Brachypylina</taxon>
        <taxon>Oppioidea</taxon>
        <taxon>Oppiidae</taxon>
        <taxon>Oppiella</taxon>
    </lineage>
</organism>
<name>A0A7R9MRC8_9ACAR</name>
<proteinExistence type="predicted"/>
<gene>
    <name evidence="1" type="ORF">ONB1V03_LOCUS21355</name>
</gene>
<dbReference type="EMBL" id="CAJPVJ010041029">
    <property type="protein sequence ID" value="CAG2181934.1"/>
    <property type="molecule type" value="Genomic_DNA"/>
</dbReference>
<dbReference type="EMBL" id="OC955854">
    <property type="protein sequence ID" value="CAD7664797.1"/>
    <property type="molecule type" value="Genomic_DNA"/>
</dbReference>
<evidence type="ECO:0000313" key="1">
    <source>
        <dbReference type="EMBL" id="CAD7664797.1"/>
    </source>
</evidence>
<dbReference type="AlphaFoldDB" id="A0A7R9MRC8"/>
<evidence type="ECO:0000313" key="2">
    <source>
        <dbReference type="Proteomes" id="UP000728032"/>
    </source>
</evidence>
<accession>A0A7R9MRC8</accession>
<sequence>MCDNCGHHLSEVKTRTNDCYYLLSDRSDTGFELTLVSAADGSCLRAAIDYEAYRQRNEDNESTKELDDKREKVSEALRIGSKRVSAEDGADYSYGFDVNTGDHRIQLSLRVMDGEEVVAESPLLTIACRPASSGEECLREVFAELVSLMDSKNRLVAELTEQNRSLRELSERSVKDLDRFVVTKEENDSLLYTRFA</sequence>
<reference evidence="1" key="1">
    <citation type="submission" date="2020-11" db="EMBL/GenBank/DDBJ databases">
        <authorList>
            <person name="Tran Van P."/>
        </authorList>
    </citation>
    <scope>NUCLEOTIDE SEQUENCE</scope>
</reference>